<keyword evidence="4" id="KW-0106">Calcium</keyword>
<dbReference type="PANTHER" id="PTHR12682">
    <property type="entry name" value="ARCHEASE"/>
    <property type="match status" value="1"/>
</dbReference>
<evidence type="ECO:0000313" key="7">
    <source>
        <dbReference type="Proteomes" id="UP000004478"/>
    </source>
</evidence>
<evidence type="ECO:0000256" key="3">
    <source>
        <dbReference type="ARBA" id="ARBA00022723"/>
    </source>
</evidence>
<dbReference type="Gene3D" id="3.55.10.10">
    <property type="entry name" value="Archease domain"/>
    <property type="match status" value="1"/>
</dbReference>
<evidence type="ECO:0000256" key="1">
    <source>
        <dbReference type="ARBA" id="ARBA00007963"/>
    </source>
</evidence>
<accession>K1LTB4</accession>
<evidence type="ECO:0000256" key="2">
    <source>
        <dbReference type="ARBA" id="ARBA00022694"/>
    </source>
</evidence>
<dbReference type="GO" id="GO:0008033">
    <property type="term" value="P:tRNA processing"/>
    <property type="evidence" value="ECO:0007669"/>
    <property type="project" value="UniProtKB-KW"/>
</dbReference>
<dbReference type="InterPro" id="IPR023572">
    <property type="entry name" value="Archease_dom"/>
</dbReference>
<dbReference type="PANTHER" id="PTHR12682:SF11">
    <property type="entry name" value="PROTEIN ARCHEASE"/>
    <property type="match status" value="1"/>
</dbReference>
<evidence type="ECO:0000256" key="4">
    <source>
        <dbReference type="ARBA" id="ARBA00022837"/>
    </source>
</evidence>
<organism evidence="6 7">
    <name type="scientific">Cecembia lonarensis (strain CCUG 58316 / KCTC 22772 / LW9)</name>
    <dbReference type="NCBI Taxonomy" id="1225176"/>
    <lineage>
        <taxon>Bacteria</taxon>
        <taxon>Pseudomonadati</taxon>
        <taxon>Bacteroidota</taxon>
        <taxon>Cytophagia</taxon>
        <taxon>Cytophagales</taxon>
        <taxon>Cyclobacteriaceae</taxon>
        <taxon>Cecembia</taxon>
    </lineage>
</organism>
<comment type="similarity">
    <text evidence="1">Belongs to the archease family.</text>
</comment>
<dbReference type="SUPFAM" id="SSF69819">
    <property type="entry name" value="MTH1598-like"/>
    <property type="match status" value="1"/>
</dbReference>
<dbReference type="Proteomes" id="UP000004478">
    <property type="component" value="Unassembled WGS sequence"/>
</dbReference>
<sequence length="149" mass="16992">MTEILLINLIRMKTVEYLPHIADIRMKIQGSTQEELFRAGMEGIGRILKTSVFESVAKADQIQQFSLDSVDITALLVEFLNEVLMYSHTQKAVFLKLEIGYIDEHKLTAKIFGIRVEDFDDDIKAVTYHEADVIINESGIFETIIVLDI</sequence>
<dbReference type="EMBL" id="AMGM01000134">
    <property type="protein sequence ID" value="EKB47399.1"/>
    <property type="molecule type" value="Genomic_DNA"/>
</dbReference>
<keyword evidence="3" id="KW-0479">Metal-binding</keyword>
<dbReference type="GO" id="GO:0046872">
    <property type="term" value="F:metal ion binding"/>
    <property type="evidence" value="ECO:0007669"/>
    <property type="project" value="UniProtKB-KW"/>
</dbReference>
<dbReference type="Pfam" id="PF01951">
    <property type="entry name" value="Archease"/>
    <property type="match status" value="1"/>
</dbReference>
<evidence type="ECO:0000313" key="6">
    <source>
        <dbReference type="EMBL" id="EKB47399.1"/>
    </source>
</evidence>
<protein>
    <recommendedName>
        <fullName evidence="5">Archease domain-containing protein</fullName>
    </recommendedName>
</protein>
<reference evidence="6 7" key="1">
    <citation type="journal article" date="2012" name="J. Bacteriol.">
        <title>Draft Genome Sequence of Cecembia lonarensis Strain LW9T, Isolated from Lonar Lake, a Haloalkaline Lake in India.</title>
        <authorList>
            <person name="Shivaji S."/>
            <person name="Ara S."/>
            <person name="Singh A."/>
            <person name="Pinnaka A.K."/>
        </authorList>
    </citation>
    <scope>NUCLEOTIDE SEQUENCE [LARGE SCALE GENOMIC DNA]</scope>
    <source>
        <strain evidence="6 7">LW9</strain>
    </source>
</reference>
<proteinExistence type="inferred from homology"/>
<dbReference type="InterPro" id="IPR036820">
    <property type="entry name" value="Archease_dom_sf"/>
</dbReference>
<evidence type="ECO:0000259" key="5">
    <source>
        <dbReference type="Pfam" id="PF01951"/>
    </source>
</evidence>
<dbReference type="InterPro" id="IPR002804">
    <property type="entry name" value="Archease"/>
</dbReference>
<feature type="domain" description="Archease" evidence="5">
    <location>
        <begin position="16"/>
        <end position="149"/>
    </location>
</feature>
<comment type="caution">
    <text evidence="6">The sequence shown here is derived from an EMBL/GenBank/DDBJ whole genome shotgun (WGS) entry which is preliminary data.</text>
</comment>
<name>K1LTB4_CECL9</name>
<gene>
    <name evidence="6" type="ORF">B879_04002</name>
</gene>
<keyword evidence="7" id="KW-1185">Reference proteome</keyword>
<dbReference type="AlphaFoldDB" id="K1LTB4"/>
<keyword evidence="2" id="KW-0819">tRNA processing</keyword>